<keyword evidence="5" id="KW-1185">Reference proteome</keyword>
<evidence type="ECO:0000313" key="3">
    <source>
        <dbReference type="EMBL" id="KAL3880576.1"/>
    </source>
</evidence>
<evidence type="ECO:0000256" key="1">
    <source>
        <dbReference type="SAM" id="Coils"/>
    </source>
</evidence>
<reference evidence="3 5" key="1">
    <citation type="submission" date="2024-11" db="EMBL/GenBank/DDBJ databases">
        <title>Chromosome-level genome assembly of the freshwater bivalve Anodonta woodiana.</title>
        <authorList>
            <person name="Chen X."/>
        </authorList>
    </citation>
    <scope>NUCLEOTIDE SEQUENCE [LARGE SCALE GENOMIC DNA]</scope>
    <source>
        <strain evidence="3">MN2024</strain>
        <tissue evidence="3">Gills</tissue>
    </source>
</reference>
<gene>
    <name evidence="3" type="ORF">ACJMK2_032807</name>
    <name evidence="4" type="ORF">ACJMK2_032823</name>
</gene>
<proteinExistence type="predicted"/>
<accession>A0ABD3X4E6</accession>
<dbReference type="Proteomes" id="UP001634394">
    <property type="component" value="Unassembled WGS sequence"/>
</dbReference>
<feature type="coiled-coil region" evidence="1">
    <location>
        <begin position="99"/>
        <end position="126"/>
    </location>
</feature>
<dbReference type="EMBL" id="JBJQND010000004">
    <property type="protein sequence ID" value="KAL3880594.1"/>
    <property type="molecule type" value="Genomic_DNA"/>
</dbReference>
<dbReference type="AlphaFoldDB" id="A0ABD3X4E6"/>
<keyword evidence="1" id="KW-0175">Coiled coil</keyword>
<organism evidence="3 5">
    <name type="scientific">Sinanodonta woodiana</name>
    <name type="common">Chinese pond mussel</name>
    <name type="synonym">Anodonta woodiana</name>
    <dbReference type="NCBI Taxonomy" id="1069815"/>
    <lineage>
        <taxon>Eukaryota</taxon>
        <taxon>Metazoa</taxon>
        <taxon>Spiralia</taxon>
        <taxon>Lophotrochozoa</taxon>
        <taxon>Mollusca</taxon>
        <taxon>Bivalvia</taxon>
        <taxon>Autobranchia</taxon>
        <taxon>Heteroconchia</taxon>
        <taxon>Palaeoheterodonta</taxon>
        <taxon>Unionida</taxon>
        <taxon>Unionoidea</taxon>
        <taxon>Unionidae</taxon>
        <taxon>Unioninae</taxon>
        <taxon>Sinanodonta</taxon>
    </lineage>
</organism>
<protein>
    <submittedName>
        <fullName evidence="3">Uncharacterized protein</fullName>
    </submittedName>
</protein>
<evidence type="ECO:0000313" key="5">
    <source>
        <dbReference type="Proteomes" id="UP001634394"/>
    </source>
</evidence>
<feature type="region of interest" description="Disordered" evidence="2">
    <location>
        <begin position="184"/>
        <end position="208"/>
    </location>
</feature>
<dbReference type="EMBL" id="JBJQND010000004">
    <property type="protein sequence ID" value="KAL3880576.1"/>
    <property type="molecule type" value="Genomic_DNA"/>
</dbReference>
<evidence type="ECO:0000313" key="4">
    <source>
        <dbReference type="EMBL" id="KAL3880594.1"/>
    </source>
</evidence>
<evidence type="ECO:0000256" key="2">
    <source>
        <dbReference type="SAM" id="MobiDB-lite"/>
    </source>
</evidence>
<name>A0ABD3X4E6_SINWO</name>
<sequence>MQRGEPGTQLGRVTGRRISIRPDQTLLPPIVETTVMVNVPQGEIIRKTSFPVDVRRRESVDSNISGYNLPRPSVSISRRLSIQNRRGSFKVPGSQMHSMVKAKRSLEKTNINVDEENEQGEEARKSKEIKEMPKYPRFASTLSAEAQYAMMKGYEDVVYNYLCESYPEYQPLLKRTKTPAFGVKIRPNVPTDQPKKSDLVSEDQTENGRVDVDRKDSITENPKLFSAKSRSYSMYGSDIFASRERSEGKGSDKKPGLSRTLSLPHLAAKDRQLVMTYRYQSAMDILDTIRKQLGMHLLSPRVMRNNQEIKPLQDYNTWANIWNQEFKIVPQSDSVKC</sequence>
<comment type="caution">
    <text evidence="3">The sequence shown here is derived from an EMBL/GenBank/DDBJ whole genome shotgun (WGS) entry which is preliminary data.</text>
</comment>